<dbReference type="GO" id="GO:0005737">
    <property type="term" value="C:cytoplasm"/>
    <property type="evidence" value="ECO:0007669"/>
    <property type="project" value="TreeGrafter"/>
</dbReference>
<accession>A0A9Q0L5T9</accession>
<gene>
    <name evidence="13" type="ORF">M0811_03577</name>
</gene>
<reference evidence="13" key="1">
    <citation type="submission" date="2022-10" db="EMBL/GenBank/DDBJ databases">
        <title>Novel sulphate-reducing endosymbionts in the free-living metamonad Anaeramoeba.</title>
        <authorList>
            <person name="Jerlstrom-Hultqvist J."/>
            <person name="Cepicka I."/>
            <person name="Gallot-Lavallee L."/>
            <person name="Salas-Leiva D."/>
            <person name="Curtis B.A."/>
            <person name="Zahonova K."/>
            <person name="Pipaliya S."/>
            <person name="Dacks J."/>
            <person name="Roger A.J."/>
        </authorList>
    </citation>
    <scope>NUCLEOTIDE SEQUENCE</scope>
    <source>
        <strain evidence="13">BMAN</strain>
    </source>
</reference>
<feature type="binding site" evidence="10">
    <location>
        <position position="41"/>
    </location>
    <ligand>
        <name>ATP</name>
        <dbReference type="ChEBI" id="CHEBI:30616"/>
    </ligand>
</feature>
<dbReference type="InterPro" id="IPR050629">
    <property type="entry name" value="STE20/SPS1-PAK"/>
</dbReference>
<evidence type="ECO:0000313" key="13">
    <source>
        <dbReference type="EMBL" id="KAJ5066244.1"/>
    </source>
</evidence>
<name>A0A9Q0L5T9_ANAIG</name>
<dbReference type="SMART" id="SM00220">
    <property type="entry name" value="S_TKc"/>
    <property type="match status" value="1"/>
</dbReference>
<organism evidence="13 14">
    <name type="scientific">Anaeramoeba ignava</name>
    <name type="common">Anaerobic marine amoeba</name>
    <dbReference type="NCBI Taxonomy" id="1746090"/>
    <lineage>
        <taxon>Eukaryota</taxon>
        <taxon>Metamonada</taxon>
        <taxon>Anaeramoebidae</taxon>
        <taxon>Anaeramoeba</taxon>
    </lineage>
</organism>
<dbReference type="OMA" id="VWLVVEY"/>
<dbReference type="PROSITE" id="PS00107">
    <property type="entry name" value="PROTEIN_KINASE_ATP"/>
    <property type="match status" value="1"/>
</dbReference>
<comment type="caution">
    <text evidence="13">The sequence shown here is derived from an EMBL/GenBank/DDBJ whole genome shotgun (WGS) entry which is preliminary data.</text>
</comment>
<evidence type="ECO:0000313" key="14">
    <source>
        <dbReference type="Proteomes" id="UP001149090"/>
    </source>
</evidence>
<dbReference type="PANTHER" id="PTHR48012:SF2">
    <property type="entry name" value="STERILE20-LIKE KINASE, ISOFORM B"/>
    <property type="match status" value="1"/>
</dbReference>
<protein>
    <recommendedName>
        <fullName evidence="2">non-specific serine/threonine protein kinase</fullName>
        <ecNumber evidence="2">2.7.11.1</ecNumber>
    </recommendedName>
</protein>
<dbReference type="OrthoDB" id="8693905at2759"/>
<feature type="compositionally biased region" description="Basic residues" evidence="11">
    <location>
        <begin position="504"/>
        <end position="518"/>
    </location>
</feature>
<comment type="catalytic activity">
    <reaction evidence="9">
        <text>L-seryl-[protein] + ATP = O-phospho-L-seryl-[protein] + ADP + H(+)</text>
        <dbReference type="Rhea" id="RHEA:17989"/>
        <dbReference type="Rhea" id="RHEA-COMP:9863"/>
        <dbReference type="Rhea" id="RHEA-COMP:11604"/>
        <dbReference type="ChEBI" id="CHEBI:15378"/>
        <dbReference type="ChEBI" id="CHEBI:29999"/>
        <dbReference type="ChEBI" id="CHEBI:30616"/>
        <dbReference type="ChEBI" id="CHEBI:83421"/>
        <dbReference type="ChEBI" id="CHEBI:456216"/>
        <dbReference type="EC" id="2.7.11.1"/>
    </reaction>
</comment>
<keyword evidence="3" id="KW-0723">Serine/threonine-protein kinase</keyword>
<dbReference type="SUPFAM" id="SSF56112">
    <property type="entry name" value="Protein kinase-like (PK-like)"/>
    <property type="match status" value="1"/>
</dbReference>
<dbReference type="Gene3D" id="1.10.510.10">
    <property type="entry name" value="Transferase(Phosphotransferase) domain 1"/>
    <property type="match status" value="1"/>
</dbReference>
<comment type="similarity">
    <text evidence="1">Belongs to the protein kinase superfamily. STE Ser/Thr protein kinase family. STE20 subfamily.</text>
</comment>
<dbReference type="EC" id="2.7.11.1" evidence="2"/>
<feature type="region of interest" description="Disordered" evidence="11">
    <location>
        <begin position="287"/>
        <end position="394"/>
    </location>
</feature>
<feature type="compositionally biased region" description="Basic and acidic residues" evidence="11">
    <location>
        <begin position="374"/>
        <end position="394"/>
    </location>
</feature>
<evidence type="ECO:0000256" key="8">
    <source>
        <dbReference type="ARBA" id="ARBA00047899"/>
    </source>
</evidence>
<dbReference type="Proteomes" id="UP001149090">
    <property type="component" value="Unassembled WGS sequence"/>
</dbReference>
<evidence type="ECO:0000256" key="3">
    <source>
        <dbReference type="ARBA" id="ARBA00022527"/>
    </source>
</evidence>
<keyword evidence="5 10" id="KW-0547">Nucleotide-binding</keyword>
<feature type="compositionally biased region" description="Basic and acidic residues" evidence="11">
    <location>
        <begin position="441"/>
        <end position="469"/>
    </location>
</feature>
<comment type="catalytic activity">
    <reaction evidence="8">
        <text>L-threonyl-[protein] + ATP = O-phospho-L-threonyl-[protein] + ADP + H(+)</text>
        <dbReference type="Rhea" id="RHEA:46608"/>
        <dbReference type="Rhea" id="RHEA-COMP:11060"/>
        <dbReference type="Rhea" id="RHEA-COMP:11605"/>
        <dbReference type="ChEBI" id="CHEBI:15378"/>
        <dbReference type="ChEBI" id="CHEBI:30013"/>
        <dbReference type="ChEBI" id="CHEBI:30616"/>
        <dbReference type="ChEBI" id="CHEBI:61977"/>
        <dbReference type="ChEBI" id="CHEBI:456216"/>
        <dbReference type="EC" id="2.7.11.1"/>
    </reaction>
</comment>
<dbReference type="EMBL" id="JAPDFW010000147">
    <property type="protein sequence ID" value="KAJ5066244.1"/>
    <property type="molecule type" value="Genomic_DNA"/>
</dbReference>
<dbReference type="CDD" id="cd06612">
    <property type="entry name" value="STKc_MST1_2"/>
    <property type="match status" value="1"/>
</dbReference>
<keyword evidence="4" id="KW-0808">Transferase</keyword>
<keyword evidence="6 13" id="KW-0418">Kinase</keyword>
<feature type="region of interest" description="Disordered" evidence="11">
    <location>
        <begin position="441"/>
        <end position="518"/>
    </location>
</feature>
<dbReference type="Pfam" id="PF00069">
    <property type="entry name" value="Pkinase"/>
    <property type="match status" value="1"/>
</dbReference>
<dbReference type="GO" id="GO:0005524">
    <property type="term" value="F:ATP binding"/>
    <property type="evidence" value="ECO:0007669"/>
    <property type="project" value="UniProtKB-UniRule"/>
</dbReference>
<evidence type="ECO:0000256" key="2">
    <source>
        <dbReference type="ARBA" id="ARBA00012513"/>
    </source>
</evidence>
<feature type="domain" description="Protein kinase" evidence="12">
    <location>
        <begin position="11"/>
        <end position="262"/>
    </location>
</feature>
<evidence type="ECO:0000256" key="9">
    <source>
        <dbReference type="ARBA" id="ARBA00048679"/>
    </source>
</evidence>
<dbReference type="PANTHER" id="PTHR48012">
    <property type="entry name" value="STERILE20-LIKE KINASE, ISOFORM B-RELATED"/>
    <property type="match status" value="1"/>
</dbReference>
<dbReference type="GO" id="GO:0004674">
    <property type="term" value="F:protein serine/threonine kinase activity"/>
    <property type="evidence" value="ECO:0007669"/>
    <property type="project" value="UniProtKB-KW"/>
</dbReference>
<dbReference type="FunFam" id="1.10.510.10:FF:000499">
    <property type="entry name" value="Serine/threonine-protein kinase KIC1"/>
    <property type="match status" value="1"/>
</dbReference>
<evidence type="ECO:0000256" key="4">
    <source>
        <dbReference type="ARBA" id="ARBA00022679"/>
    </source>
</evidence>
<evidence type="ECO:0000256" key="7">
    <source>
        <dbReference type="ARBA" id="ARBA00022840"/>
    </source>
</evidence>
<keyword evidence="7 10" id="KW-0067">ATP-binding</keyword>
<evidence type="ECO:0000256" key="6">
    <source>
        <dbReference type="ARBA" id="ARBA00022777"/>
    </source>
</evidence>
<evidence type="ECO:0000256" key="11">
    <source>
        <dbReference type="SAM" id="MobiDB-lite"/>
    </source>
</evidence>
<feature type="compositionally biased region" description="Basic residues" evidence="11">
    <location>
        <begin position="476"/>
        <end position="486"/>
    </location>
</feature>
<dbReference type="InterPro" id="IPR000719">
    <property type="entry name" value="Prot_kinase_dom"/>
</dbReference>
<evidence type="ECO:0000259" key="12">
    <source>
        <dbReference type="PROSITE" id="PS50011"/>
    </source>
</evidence>
<dbReference type="InterPro" id="IPR011009">
    <property type="entry name" value="Kinase-like_dom_sf"/>
</dbReference>
<sequence length="518" mass="58782">MMSSKDPLKDLQIIEQIGEGSYGTVHKARMIKSGDIVAVKKVPVEADLESIVKEISIMRQCHHENIVKYYDTYSKDNELWIVMEYCGGGSVSDIIETCDTTLNEEQIASVCKEVLLGLKYLHEIKKIHRDIKAGNVLLTDNGHSKLADFGVSGQISDTMLKRKTVIGTPYWMAPEVIQETGYDFKIDIWSLGITILELAEGNPPLSDTHPMRAIFLIPSRPSPTFREPEKWSKTLKDFLALCLTKDPDKRPGAIELLEHEFIKKAKGTHQTLLELIDRTKALLLKKKSKKNNGGKGVSESSESDSDSESRTSDTESDSDSDSRTDSSDSTVNTRSDSDDDDDGDGNYGTVDIRSMKKKGGEDYKPAFLDMIQADTKEEDNTKESDKGEQKPIRSNFHDLGLEELKVLIDMLTIKMNKEIQVIKDKYDKQISPIRIIFDEKEKEEKEKERLEKERLEKERKEKEAKENLKKIQNTKLHSRRVIKKSQRIAANSQKSKPKYPSPKIKNKGKNKSKNKSKN</sequence>
<dbReference type="InterPro" id="IPR017441">
    <property type="entry name" value="Protein_kinase_ATP_BS"/>
</dbReference>
<keyword evidence="14" id="KW-1185">Reference proteome</keyword>
<proteinExistence type="inferred from homology"/>
<evidence type="ECO:0000256" key="10">
    <source>
        <dbReference type="PROSITE-ProRule" id="PRU10141"/>
    </source>
</evidence>
<dbReference type="AlphaFoldDB" id="A0A9Q0L5T9"/>
<evidence type="ECO:0000256" key="1">
    <source>
        <dbReference type="ARBA" id="ARBA00008874"/>
    </source>
</evidence>
<evidence type="ECO:0000256" key="5">
    <source>
        <dbReference type="ARBA" id="ARBA00022741"/>
    </source>
</evidence>
<dbReference type="PROSITE" id="PS50011">
    <property type="entry name" value="PROTEIN_KINASE_DOM"/>
    <property type="match status" value="1"/>
</dbReference>